<keyword evidence="2 3" id="KW-0378">Hydrolase</keyword>
<evidence type="ECO:0000256" key="1">
    <source>
        <dbReference type="ARBA" id="ARBA00001946"/>
    </source>
</evidence>
<reference evidence="6 7" key="1">
    <citation type="submission" date="2014-12" db="EMBL/GenBank/DDBJ databases">
        <title>Draft genome sequences of 10 type strains of Lactococcus.</title>
        <authorList>
            <person name="Sun Z."/>
            <person name="Zhong Z."/>
            <person name="Liu W."/>
            <person name="Zhang W."/>
            <person name="Zhang H."/>
        </authorList>
    </citation>
    <scope>NUCLEOTIDE SEQUENCE [LARGE SCALE GENOMIC DNA]</scope>
    <source>
        <strain evidence="6 7">DSM 6634</strain>
    </source>
</reference>
<evidence type="ECO:0000313" key="6">
    <source>
        <dbReference type="EMBL" id="PCS07298.1"/>
    </source>
</evidence>
<dbReference type="Pfam" id="PF00293">
    <property type="entry name" value="NUDIX"/>
    <property type="match status" value="1"/>
</dbReference>
<feature type="transmembrane region" description="Helical" evidence="4">
    <location>
        <begin position="12"/>
        <end position="32"/>
    </location>
</feature>
<evidence type="ECO:0000256" key="2">
    <source>
        <dbReference type="ARBA" id="ARBA00022801"/>
    </source>
</evidence>
<keyword evidence="4" id="KW-0472">Membrane</keyword>
<dbReference type="InterPro" id="IPR020476">
    <property type="entry name" value="Nudix_hydrolase"/>
</dbReference>
<evidence type="ECO:0000256" key="3">
    <source>
        <dbReference type="RuleBase" id="RU003476"/>
    </source>
</evidence>
<dbReference type="InterPro" id="IPR000086">
    <property type="entry name" value="NUDIX_hydrolase_dom"/>
</dbReference>
<dbReference type="PRINTS" id="PR00502">
    <property type="entry name" value="NUDIXFAMILY"/>
</dbReference>
<dbReference type="InterPro" id="IPR020084">
    <property type="entry name" value="NUDIX_hydrolase_CS"/>
</dbReference>
<dbReference type="AlphaFoldDB" id="A0A2A5S1H7"/>
<keyword evidence="4" id="KW-1133">Transmembrane helix</keyword>
<dbReference type="Gene3D" id="3.90.79.10">
    <property type="entry name" value="Nucleoside Triphosphate Pyrophosphohydrolase"/>
    <property type="match status" value="1"/>
</dbReference>
<dbReference type="GO" id="GO:0016787">
    <property type="term" value="F:hydrolase activity"/>
    <property type="evidence" value="ECO:0007669"/>
    <property type="project" value="UniProtKB-KW"/>
</dbReference>
<gene>
    <name evidence="6" type="ORF">RU86_GL002073</name>
</gene>
<dbReference type="EMBL" id="JXJW01000007">
    <property type="protein sequence ID" value="PCS07298.1"/>
    <property type="molecule type" value="Genomic_DNA"/>
</dbReference>
<organism evidence="6 7">
    <name type="scientific">Pseudolactococcus piscium</name>
    <dbReference type="NCBI Taxonomy" id="1364"/>
    <lineage>
        <taxon>Bacteria</taxon>
        <taxon>Bacillati</taxon>
        <taxon>Bacillota</taxon>
        <taxon>Bacilli</taxon>
        <taxon>Lactobacillales</taxon>
        <taxon>Streptococcaceae</taxon>
        <taxon>Pseudolactococcus</taxon>
    </lineage>
</organism>
<feature type="domain" description="Nudix hydrolase" evidence="5">
    <location>
        <begin position="20"/>
        <end position="152"/>
    </location>
</feature>
<dbReference type="PANTHER" id="PTHR43046">
    <property type="entry name" value="GDP-MANNOSE MANNOSYL HYDROLASE"/>
    <property type="match status" value="1"/>
</dbReference>
<dbReference type="SUPFAM" id="SSF55811">
    <property type="entry name" value="Nudix"/>
    <property type="match status" value="1"/>
</dbReference>
<protein>
    <submittedName>
        <fullName evidence="6">ADP-ribose pyrophosphatase</fullName>
    </submittedName>
</protein>
<name>A0A2A5S1H7_9LACT</name>
<dbReference type="PROSITE" id="PS51462">
    <property type="entry name" value="NUDIX"/>
    <property type="match status" value="1"/>
</dbReference>
<accession>A0A2A5S1H7</accession>
<dbReference type="PROSITE" id="PS00893">
    <property type="entry name" value="NUDIX_BOX"/>
    <property type="match status" value="1"/>
</dbReference>
<evidence type="ECO:0000256" key="4">
    <source>
        <dbReference type="SAM" id="Phobius"/>
    </source>
</evidence>
<comment type="caution">
    <text evidence="6">The sequence shown here is derived from an EMBL/GenBank/DDBJ whole genome shotgun (WGS) entry which is preliminary data.</text>
</comment>
<comment type="similarity">
    <text evidence="3">Belongs to the Nudix hydrolase family.</text>
</comment>
<comment type="cofactor">
    <cofactor evidence="1">
        <name>Mg(2+)</name>
        <dbReference type="ChEBI" id="CHEBI:18420"/>
    </cofactor>
</comment>
<evidence type="ECO:0000313" key="7">
    <source>
        <dbReference type="Proteomes" id="UP000218282"/>
    </source>
</evidence>
<sequence>MMTEKNYIADMRALVGHTGMIFVTAFGVLWSTDRSEILLERRADSPDTGWGFPGGFLEYGESPMQAVVREFKEETGLDVEVVRILGLSTNINDKNAWGDAQENIAIGFEVKLVGGNIHADGDETLEVKFIPVSPEPKMFVPQAQRTMHKILTENESSEKAWFRENGQ</sequence>
<keyword evidence="7" id="KW-1185">Reference proteome</keyword>
<dbReference type="InterPro" id="IPR015797">
    <property type="entry name" value="NUDIX_hydrolase-like_dom_sf"/>
</dbReference>
<proteinExistence type="inferred from homology"/>
<keyword evidence="4" id="KW-0812">Transmembrane</keyword>
<dbReference type="Proteomes" id="UP000218282">
    <property type="component" value="Unassembled WGS sequence"/>
</dbReference>
<dbReference type="PANTHER" id="PTHR43046:SF2">
    <property type="entry name" value="8-OXO-DGTP DIPHOSPHATASE-RELATED"/>
    <property type="match status" value="1"/>
</dbReference>
<evidence type="ECO:0000259" key="5">
    <source>
        <dbReference type="PROSITE" id="PS51462"/>
    </source>
</evidence>